<name>A0A7J5XP30_DISMA</name>
<sequence>MTLSRKITDTDTMAISRYRFKSEKLSSFVGTCLNCVWMSAVLSTTTTSIDTVADREGSPLSETNTTKGPDFSATGSDPEEVVSFGFREVIRKQRIVSRVCVYSPDLCQKVSRLSRIGDALTVNGAALRIGREDCWIIVIFIQN</sequence>
<dbReference type="OrthoDB" id="8982771at2759"/>
<organism evidence="2 3">
    <name type="scientific">Dissostichus mawsoni</name>
    <name type="common">Antarctic cod</name>
    <dbReference type="NCBI Taxonomy" id="36200"/>
    <lineage>
        <taxon>Eukaryota</taxon>
        <taxon>Metazoa</taxon>
        <taxon>Chordata</taxon>
        <taxon>Craniata</taxon>
        <taxon>Vertebrata</taxon>
        <taxon>Euteleostomi</taxon>
        <taxon>Actinopterygii</taxon>
        <taxon>Neopterygii</taxon>
        <taxon>Teleostei</taxon>
        <taxon>Neoteleostei</taxon>
        <taxon>Acanthomorphata</taxon>
        <taxon>Eupercaria</taxon>
        <taxon>Perciformes</taxon>
        <taxon>Notothenioidei</taxon>
        <taxon>Nototheniidae</taxon>
        <taxon>Dissostichus</taxon>
    </lineage>
</organism>
<keyword evidence="3" id="KW-1185">Reference proteome</keyword>
<proteinExistence type="predicted"/>
<reference evidence="2 3" key="1">
    <citation type="submission" date="2020-03" db="EMBL/GenBank/DDBJ databases">
        <title>Dissostichus mawsoni Genome sequencing and assembly.</title>
        <authorList>
            <person name="Park H."/>
        </authorList>
    </citation>
    <scope>NUCLEOTIDE SEQUENCE [LARGE SCALE GENOMIC DNA]</scope>
    <source>
        <strain evidence="2">DM0001</strain>
        <tissue evidence="2">Muscle</tissue>
    </source>
</reference>
<evidence type="ECO:0000313" key="2">
    <source>
        <dbReference type="EMBL" id="KAF3838317.1"/>
    </source>
</evidence>
<accession>A0A7J5XP30</accession>
<dbReference type="EMBL" id="JAAKFY010000022">
    <property type="protein sequence ID" value="KAF3838317.1"/>
    <property type="molecule type" value="Genomic_DNA"/>
</dbReference>
<dbReference type="AlphaFoldDB" id="A0A7J5XP30"/>
<evidence type="ECO:0000313" key="3">
    <source>
        <dbReference type="Proteomes" id="UP000518266"/>
    </source>
</evidence>
<dbReference type="Proteomes" id="UP000518266">
    <property type="component" value="Unassembled WGS sequence"/>
</dbReference>
<comment type="caution">
    <text evidence="2">The sequence shown here is derived from an EMBL/GenBank/DDBJ whole genome shotgun (WGS) entry which is preliminary data.</text>
</comment>
<evidence type="ECO:0000256" key="1">
    <source>
        <dbReference type="SAM" id="MobiDB-lite"/>
    </source>
</evidence>
<gene>
    <name evidence="2" type="ORF">F7725_010085</name>
</gene>
<protein>
    <submittedName>
        <fullName evidence="2">Uncharacterized protein</fullName>
    </submittedName>
</protein>
<feature type="region of interest" description="Disordered" evidence="1">
    <location>
        <begin position="53"/>
        <end position="77"/>
    </location>
</feature>